<gene>
    <name evidence="2" type="ORF">G9E92_004966</name>
</gene>
<feature type="domain" description="Fimbrial-type adhesion" evidence="1">
    <location>
        <begin position="85"/>
        <end position="252"/>
    </location>
</feature>
<dbReference type="Gene3D" id="2.60.40.1090">
    <property type="entry name" value="Fimbrial-type adhesion domain"/>
    <property type="match status" value="1"/>
</dbReference>
<organism evidence="2">
    <name type="scientific">Salmonella enterica</name>
    <name type="common">Salmonella choleraesuis</name>
    <dbReference type="NCBI Taxonomy" id="28901"/>
    <lineage>
        <taxon>Bacteria</taxon>
        <taxon>Pseudomonadati</taxon>
        <taxon>Pseudomonadota</taxon>
        <taxon>Gammaproteobacteria</taxon>
        <taxon>Enterobacterales</taxon>
        <taxon>Enterobacteriaceae</taxon>
        <taxon>Salmonella</taxon>
    </lineage>
</organism>
<proteinExistence type="predicted"/>
<dbReference type="PANTHER" id="PTHR33420:SF11">
    <property type="entry name" value="FIMBRIAL-LIKE PROTEIN"/>
    <property type="match status" value="1"/>
</dbReference>
<dbReference type="InterPro" id="IPR000259">
    <property type="entry name" value="Adhesion_dom_fimbrial"/>
</dbReference>
<accession>A0A744FF65</accession>
<dbReference type="InterPro" id="IPR036937">
    <property type="entry name" value="Adhesion_dom_fimbrial_sf"/>
</dbReference>
<dbReference type="InterPro" id="IPR050263">
    <property type="entry name" value="Bact_Fimbrial_Adh_Pro"/>
</dbReference>
<dbReference type="SUPFAM" id="SSF49401">
    <property type="entry name" value="Bacterial adhesins"/>
    <property type="match status" value="1"/>
</dbReference>
<reference evidence="2" key="1">
    <citation type="journal article" date="2018" name="Genome Biol.">
        <title>SKESA: strategic k-mer extension for scrupulous assemblies.</title>
        <authorList>
            <person name="Souvorov A."/>
            <person name="Agarwala R."/>
            <person name="Lipman D.J."/>
        </authorList>
    </citation>
    <scope>NUCLEOTIDE SEQUENCE</scope>
    <source>
        <strain evidence="2">MA.04ba 6789-3</strain>
    </source>
</reference>
<dbReference type="AlphaFoldDB" id="A0A744FF65"/>
<dbReference type="EMBL" id="DAAUQW010000024">
    <property type="protein sequence ID" value="HAF2529856.1"/>
    <property type="molecule type" value="Genomic_DNA"/>
</dbReference>
<evidence type="ECO:0000313" key="2">
    <source>
        <dbReference type="EMBL" id="HAF2529856.1"/>
    </source>
</evidence>
<sequence>MGSSIIKDSLQIINCVPAHTQLNQFHIMSAVLLTRKNDFIFSAFIQRNNIMFRKTLLSAATVAAMMSAVPAFADVAVDSGSQQIIITGQVIDAPCSIATSTPISVDLGQVSGKLLKAGTASDAKKFTITLTGCTFGEPTKPIPEGYTGNNSKVAVEFTGAMPPSANEGEQTGGYMANTASGPDAATNVSIQLLKSDGVTGVDLTKKKFDINDAVGPLGDGGNNLDFFVRMASPHMDATPGAVAATLTYKLHYF</sequence>
<dbReference type="PANTHER" id="PTHR33420">
    <property type="entry name" value="FIMBRIAL SUBUNIT ELFA-RELATED"/>
    <property type="match status" value="1"/>
</dbReference>
<dbReference type="GO" id="GO:0043709">
    <property type="term" value="P:cell adhesion involved in single-species biofilm formation"/>
    <property type="evidence" value="ECO:0007669"/>
    <property type="project" value="TreeGrafter"/>
</dbReference>
<protein>
    <submittedName>
        <fullName evidence="2">Fimbrial protein</fullName>
    </submittedName>
</protein>
<dbReference type="InterPro" id="IPR008966">
    <property type="entry name" value="Adhesion_dom_sf"/>
</dbReference>
<dbReference type="GO" id="GO:0009289">
    <property type="term" value="C:pilus"/>
    <property type="evidence" value="ECO:0007669"/>
    <property type="project" value="InterPro"/>
</dbReference>
<dbReference type="Pfam" id="PF00419">
    <property type="entry name" value="Fimbrial"/>
    <property type="match status" value="1"/>
</dbReference>
<evidence type="ECO:0000259" key="1">
    <source>
        <dbReference type="Pfam" id="PF00419"/>
    </source>
</evidence>
<comment type="caution">
    <text evidence="2">The sequence shown here is derived from an EMBL/GenBank/DDBJ whole genome shotgun (WGS) entry which is preliminary data.</text>
</comment>
<name>A0A744FF65_SALER</name>
<reference evidence="2" key="2">
    <citation type="submission" date="2020-02" db="EMBL/GenBank/DDBJ databases">
        <authorList>
            <consortium name="NCBI Pathogen Detection Project"/>
        </authorList>
    </citation>
    <scope>NUCLEOTIDE SEQUENCE</scope>
    <source>
        <strain evidence="2">MA.04ba 6789-3</strain>
    </source>
</reference>